<sequence>MQFMKTSYNFAKRRGLTLTTERIDGAYLLCIWEENNDSEWLCSYDVLADRLTYRGNVYLPLECVSALPKIITDENQLCAVITLIADTLKTTA</sequence>
<dbReference type="AlphaFoldDB" id="A0A1B8HMU4"/>
<accession>A0A1B8HMU4</accession>
<evidence type="ECO:0000313" key="1">
    <source>
        <dbReference type="EMBL" id="OBU10622.1"/>
    </source>
</evidence>
<evidence type="ECO:0000313" key="2">
    <source>
        <dbReference type="Proteomes" id="UP000092247"/>
    </source>
</evidence>
<gene>
    <name evidence="1" type="ORF">AYY17_15500</name>
</gene>
<name>A0A1B8HMU4_9GAMM</name>
<dbReference type="Proteomes" id="UP000092247">
    <property type="component" value="Unassembled WGS sequence"/>
</dbReference>
<dbReference type="EMBL" id="LZEX01000003">
    <property type="protein sequence ID" value="OBU10622.1"/>
    <property type="molecule type" value="Genomic_DNA"/>
</dbReference>
<protein>
    <submittedName>
        <fullName evidence="1">Uncharacterized protein</fullName>
    </submittedName>
</protein>
<proteinExistence type="predicted"/>
<organism evidence="1 2">
    <name type="scientific">Morganella psychrotolerans</name>
    <dbReference type="NCBI Taxonomy" id="368603"/>
    <lineage>
        <taxon>Bacteria</taxon>
        <taxon>Pseudomonadati</taxon>
        <taxon>Pseudomonadota</taxon>
        <taxon>Gammaproteobacteria</taxon>
        <taxon>Enterobacterales</taxon>
        <taxon>Morganellaceae</taxon>
        <taxon>Morganella</taxon>
    </lineage>
</organism>
<comment type="caution">
    <text evidence="1">The sequence shown here is derived from an EMBL/GenBank/DDBJ whole genome shotgun (WGS) entry which is preliminary data.</text>
</comment>
<reference evidence="1 2" key="1">
    <citation type="submission" date="2016-06" db="EMBL/GenBank/DDBJ databases">
        <authorList>
            <person name="Kjaerup R.B."/>
            <person name="Dalgaard T.S."/>
            <person name="Juul-Madsen H.R."/>
        </authorList>
    </citation>
    <scope>NUCLEOTIDE SEQUENCE [LARGE SCALE GENOMIC DNA]</scope>
    <source>
        <strain evidence="1 2">GCSL-Mp3</strain>
    </source>
</reference>